<dbReference type="SUPFAM" id="SSF50882">
    <property type="entry name" value="beta-Barrel protease inhibitors"/>
    <property type="match status" value="1"/>
</dbReference>
<dbReference type="InterPro" id="IPR016085">
    <property type="entry name" value="Protease_inh_B-barrel_dom"/>
</dbReference>
<keyword evidence="5" id="KW-1185">Reference proteome</keyword>
<protein>
    <submittedName>
        <fullName evidence="4">Outer membrane lipoprotein omp19</fullName>
    </submittedName>
</protein>
<name>A0A0G3I3W4_LIBAF</name>
<dbReference type="PROSITE" id="PS51257">
    <property type="entry name" value="PROKAR_LIPOPROTEIN"/>
    <property type="match status" value="1"/>
</dbReference>
<dbReference type="RefSeq" id="WP_047264522.1">
    <property type="nucleotide sequence ID" value="NZ_CP004021.1"/>
</dbReference>
<dbReference type="AlphaFoldDB" id="A0A0G3I3W4"/>
<dbReference type="GO" id="GO:0004866">
    <property type="term" value="F:endopeptidase inhibitor activity"/>
    <property type="evidence" value="ECO:0007669"/>
    <property type="project" value="InterPro"/>
</dbReference>
<proteinExistence type="predicted"/>
<organism evidence="4 5">
    <name type="scientific">Candidatus Liberibacter africanus PTSAPSY</name>
    <dbReference type="NCBI Taxonomy" id="1277257"/>
    <lineage>
        <taxon>Bacteria</taxon>
        <taxon>Pseudomonadati</taxon>
        <taxon>Pseudomonadota</taxon>
        <taxon>Alphaproteobacteria</taxon>
        <taxon>Hyphomicrobiales</taxon>
        <taxon>Rhizobiaceae</taxon>
        <taxon>Liberibacter</taxon>
    </lineage>
</organism>
<feature type="domain" description="Alkaline proteinase inhibitor/ Outer membrane lipoprotein Omp19" evidence="3">
    <location>
        <begin position="76"/>
        <end position="151"/>
    </location>
</feature>
<evidence type="ECO:0000256" key="1">
    <source>
        <dbReference type="ARBA" id="ARBA00022729"/>
    </source>
</evidence>
<dbReference type="KEGG" id="lau:G293_04745"/>
<evidence type="ECO:0000259" key="3">
    <source>
        <dbReference type="Pfam" id="PF02974"/>
    </source>
</evidence>
<feature type="region of interest" description="Disordered" evidence="2">
    <location>
        <begin position="154"/>
        <end position="173"/>
    </location>
</feature>
<gene>
    <name evidence="4" type="ORF">G293_04745</name>
</gene>
<evidence type="ECO:0000313" key="5">
    <source>
        <dbReference type="Proteomes" id="UP000035503"/>
    </source>
</evidence>
<dbReference type="PATRIC" id="fig|1277257.4.peg.1026"/>
<evidence type="ECO:0000313" key="4">
    <source>
        <dbReference type="EMBL" id="AKK20564.1"/>
    </source>
</evidence>
<sequence>MQYYRFGFIFFFMLVLSSYGCKYINFSEFFLKKTNYDSTDDSIESEILPAPVPEEEYYEDNNSVITKDNTSIRMGIIGAWKISHKNGSCSMILTLTRFKNNFRGTAVNCNGRLVSLSAWNIIDEDTFEIKNKNGKNIVVFHKIDQNSFEGYFVGEKSSNDSPQDEDDKLIISR</sequence>
<reference evidence="4 5" key="1">
    <citation type="journal article" date="2015" name="Genome Announc.">
        <title>Complete Genome Sequence of 'Candidatus Liberibacter africanus,' a Bacterium Associated with Citrus Huanglongbing.</title>
        <authorList>
            <person name="Lin H."/>
            <person name="Pietersen G."/>
            <person name="Han C."/>
            <person name="Read D.A."/>
            <person name="Lou B."/>
            <person name="Gupta G."/>
            <person name="Civerolo E.L."/>
        </authorList>
    </citation>
    <scope>NUCLEOTIDE SEQUENCE [LARGE SCALE GENOMIC DNA]</scope>
    <source>
        <strain evidence="4 5">PTSAPSY</strain>
    </source>
</reference>
<dbReference type="Proteomes" id="UP000035503">
    <property type="component" value="Chromosome"/>
</dbReference>
<accession>A0A0G3I3W4</accession>
<dbReference type="InterPro" id="IPR021140">
    <property type="entry name" value="Inh/Omp19"/>
</dbReference>
<evidence type="ECO:0000256" key="2">
    <source>
        <dbReference type="SAM" id="MobiDB-lite"/>
    </source>
</evidence>
<dbReference type="EMBL" id="CP004021">
    <property type="protein sequence ID" value="AKK20564.1"/>
    <property type="molecule type" value="Genomic_DNA"/>
</dbReference>
<keyword evidence="4" id="KW-0449">Lipoprotein</keyword>
<dbReference type="OrthoDB" id="8273587at2"/>
<dbReference type="Pfam" id="PF02974">
    <property type="entry name" value="Inh"/>
    <property type="match status" value="1"/>
</dbReference>
<keyword evidence="1" id="KW-0732">Signal</keyword>
<dbReference type="STRING" id="1277257.G293_04745"/>